<dbReference type="Proteomes" id="UP001530293">
    <property type="component" value="Unassembled WGS sequence"/>
</dbReference>
<evidence type="ECO:0000259" key="6">
    <source>
        <dbReference type="Pfam" id="PF00155"/>
    </source>
</evidence>
<dbReference type="InterPro" id="IPR004839">
    <property type="entry name" value="Aminotransferase_I/II_large"/>
</dbReference>
<accession>A0ABD3NHE0</accession>
<keyword evidence="8" id="KW-1185">Reference proteome</keyword>
<protein>
    <recommendedName>
        <fullName evidence="6">Aminotransferase class I/classII large domain-containing protein</fullName>
    </recommendedName>
</protein>
<keyword evidence="3" id="KW-0032">Aminotransferase</keyword>
<keyword evidence="4" id="KW-0808">Transferase</keyword>
<evidence type="ECO:0000256" key="3">
    <source>
        <dbReference type="ARBA" id="ARBA00022576"/>
    </source>
</evidence>
<evidence type="ECO:0000256" key="2">
    <source>
        <dbReference type="ARBA" id="ARBA00007441"/>
    </source>
</evidence>
<reference evidence="7 8" key="1">
    <citation type="submission" date="2024-10" db="EMBL/GenBank/DDBJ databases">
        <title>Updated reference genomes for cyclostephanoid diatoms.</title>
        <authorList>
            <person name="Roberts W.R."/>
            <person name="Alverson A.J."/>
        </authorList>
    </citation>
    <scope>NUCLEOTIDE SEQUENCE [LARGE SCALE GENOMIC DNA]</scope>
    <source>
        <strain evidence="7 8">AJA232-27</strain>
    </source>
</reference>
<evidence type="ECO:0000256" key="5">
    <source>
        <dbReference type="ARBA" id="ARBA00022898"/>
    </source>
</evidence>
<feature type="domain" description="Aminotransferase class I/classII large" evidence="6">
    <location>
        <begin position="381"/>
        <end position="649"/>
    </location>
</feature>
<proteinExistence type="inferred from homology"/>
<sequence>LLMASRLFTPWTTISSFTSIKVASASSWRKLSFITRVTASSSSRRRIDTSGIIHQQQQRRHRSTHSISKLTFAHLSIAIDCCKHHRHHNRSSRMSMSLYFSNNSQNCDAAAMESSSTSTAATSTTAAASTNAATSITPRPPIMPYVSSRTKATLDPCVILMKQLISQHANKWETKDTDDKHQGIYSLAQGVVYWRPPSSAYESLIHTVQQNIMSDNDANIDGNQGDGKLLHTYCPDEGYPPLLSALQHKLQKENGLSNPHVIVTSGANQAYVNCVVTLLDERRCGSNDASMNTNNDGTPGRGRSNNCIDKCVVFEPYYFNHVMAIQSVRGGRGCGGTAMADNDITKKASSKTTTPCTGMTTMLEEVEGLLVGPTIRGVPDLKWLKSKLEEYQYNDHDDSTNTTTMKNSIRMVTLVNPGNPTGISLPYHFLKEVVQLTKEYGVWLVVDNTYEHFDVERENRLPPVDIDSDDDDDDDANFPCFDEEHVINIFSFSKGYAMAGFRVGYIALSSKNGSNDGGGAGAGTVAYNEMLKVQDTIAICASRISQVAALGALQAGREWVYEQVKTLDVGRAAIRNAMSSLEDLIGGNGAMYIMGKLPTGVNDREFASSLVENYGVAVIPGSFCGLPGWIRVCYSNLLPEECCKAASRLERGIVELLRVST</sequence>
<dbReference type="InterPro" id="IPR015424">
    <property type="entry name" value="PyrdxlP-dep_Trfase"/>
</dbReference>
<dbReference type="SUPFAM" id="SSF53383">
    <property type="entry name" value="PLP-dependent transferases"/>
    <property type="match status" value="1"/>
</dbReference>
<dbReference type="CDD" id="cd00609">
    <property type="entry name" value="AAT_like"/>
    <property type="match status" value="1"/>
</dbReference>
<dbReference type="InterPro" id="IPR015421">
    <property type="entry name" value="PyrdxlP-dep_Trfase_major"/>
</dbReference>
<evidence type="ECO:0000313" key="8">
    <source>
        <dbReference type="Proteomes" id="UP001530293"/>
    </source>
</evidence>
<gene>
    <name evidence="7" type="ORF">ACHAWU_005587</name>
</gene>
<keyword evidence="5" id="KW-0663">Pyridoxal phosphate</keyword>
<dbReference type="EMBL" id="JALLBG020000011">
    <property type="protein sequence ID" value="KAL3772410.1"/>
    <property type="molecule type" value="Genomic_DNA"/>
</dbReference>
<dbReference type="InterPro" id="IPR050596">
    <property type="entry name" value="AspAT/PAT-like"/>
</dbReference>
<name>A0ABD3NHE0_9STRA</name>
<dbReference type="PROSITE" id="PS00105">
    <property type="entry name" value="AA_TRANSFER_CLASS_1"/>
    <property type="match status" value="1"/>
</dbReference>
<feature type="non-terminal residue" evidence="7">
    <location>
        <position position="1"/>
    </location>
</feature>
<evidence type="ECO:0000256" key="1">
    <source>
        <dbReference type="ARBA" id="ARBA00001933"/>
    </source>
</evidence>
<organism evidence="7 8">
    <name type="scientific">Discostella pseudostelligera</name>
    <dbReference type="NCBI Taxonomy" id="259834"/>
    <lineage>
        <taxon>Eukaryota</taxon>
        <taxon>Sar</taxon>
        <taxon>Stramenopiles</taxon>
        <taxon>Ochrophyta</taxon>
        <taxon>Bacillariophyta</taxon>
        <taxon>Coscinodiscophyceae</taxon>
        <taxon>Thalassiosirophycidae</taxon>
        <taxon>Stephanodiscales</taxon>
        <taxon>Stephanodiscaceae</taxon>
        <taxon>Discostella</taxon>
    </lineage>
</organism>
<dbReference type="Gene3D" id="3.40.640.10">
    <property type="entry name" value="Type I PLP-dependent aspartate aminotransferase-like (Major domain)"/>
    <property type="match status" value="2"/>
</dbReference>
<dbReference type="Pfam" id="PF00155">
    <property type="entry name" value="Aminotran_1_2"/>
    <property type="match status" value="1"/>
</dbReference>
<evidence type="ECO:0000256" key="4">
    <source>
        <dbReference type="ARBA" id="ARBA00022679"/>
    </source>
</evidence>
<comment type="caution">
    <text evidence="7">The sequence shown here is derived from an EMBL/GenBank/DDBJ whole genome shotgun (WGS) entry which is preliminary data.</text>
</comment>
<evidence type="ECO:0000313" key="7">
    <source>
        <dbReference type="EMBL" id="KAL3772410.1"/>
    </source>
</evidence>
<dbReference type="AlphaFoldDB" id="A0ABD3NHE0"/>
<dbReference type="GO" id="GO:0008483">
    <property type="term" value="F:transaminase activity"/>
    <property type="evidence" value="ECO:0007669"/>
    <property type="project" value="UniProtKB-KW"/>
</dbReference>
<dbReference type="PANTHER" id="PTHR46383">
    <property type="entry name" value="ASPARTATE AMINOTRANSFERASE"/>
    <property type="match status" value="1"/>
</dbReference>
<comment type="similarity">
    <text evidence="2">Belongs to the class-I pyridoxal-phosphate-dependent aminotransferase family.</text>
</comment>
<comment type="cofactor">
    <cofactor evidence="1">
        <name>pyridoxal 5'-phosphate</name>
        <dbReference type="ChEBI" id="CHEBI:597326"/>
    </cofactor>
</comment>
<dbReference type="PANTHER" id="PTHR46383:SF5">
    <property type="entry name" value="AMINOTRANSFERASE CLASS I_CLASSII DOMAIN-CONTAINING PROTEIN"/>
    <property type="match status" value="1"/>
</dbReference>
<dbReference type="InterPro" id="IPR004838">
    <property type="entry name" value="NHTrfase_class1_PyrdxlP-BS"/>
</dbReference>